<dbReference type="GO" id="GO:0005634">
    <property type="term" value="C:nucleus"/>
    <property type="evidence" value="ECO:0007669"/>
    <property type="project" value="UniProtKB-SubCell"/>
</dbReference>
<proteinExistence type="predicted"/>
<dbReference type="PROSITE" id="PS50048">
    <property type="entry name" value="ZN2_CY6_FUNGAL_2"/>
    <property type="match status" value="1"/>
</dbReference>
<dbReference type="SUPFAM" id="SSF57701">
    <property type="entry name" value="Zn2/Cys6 DNA-binding domain"/>
    <property type="match status" value="1"/>
</dbReference>
<keyword evidence="4" id="KW-0539">Nucleus</keyword>
<dbReference type="OrthoDB" id="189997at2759"/>
<dbReference type="Proteomes" id="UP000536711">
    <property type="component" value="Unassembled WGS sequence"/>
</dbReference>
<keyword evidence="2" id="KW-0479">Metal-binding</keyword>
<accession>A0A8H4JV44</accession>
<evidence type="ECO:0000256" key="2">
    <source>
        <dbReference type="ARBA" id="ARBA00022723"/>
    </source>
</evidence>
<dbReference type="GO" id="GO:0000981">
    <property type="term" value="F:DNA-binding transcription factor activity, RNA polymerase II-specific"/>
    <property type="evidence" value="ECO:0007669"/>
    <property type="project" value="InterPro"/>
</dbReference>
<evidence type="ECO:0000256" key="3">
    <source>
        <dbReference type="ARBA" id="ARBA00023125"/>
    </source>
</evidence>
<keyword evidence="7" id="KW-1185">Reference proteome</keyword>
<dbReference type="PANTHER" id="PTHR46910:SF3">
    <property type="entry name" value="HALOTOLERANCE PROTEIN 9-RELATED"/>
    <property type="match status" value="1"/>
</dbReference>
<keyword evidence="3" id="KW-0238">DNA-binding</keyword>
<evidence type="ECO:0000313" key="7">
    <source>
        <dbReference type="Proteomes" id="UP000536711"/>
    </source>
</evidence>
<dbReference type="CDD" id="cd00067">
    <property type="entry name" value="GAL4"/>
    <property type="match status" value="1"/>
</dbReference>
<evidence type="ECO:0000256" key="1">
    <source>
        <dbReference type="ARBA" id="ARBA00004123"/>
    </source>
</evidence>
<dbReference type="InterPro" id="IPR050987">
    <property type="entry name" value="AtrR-like"/>
</dbReference>
<dbReference type="PANTHER" id="PTHR46910">
    <property type="entry name" value="TRANSCRIPTION FACTOR PDR1"/>
    <property type="match status" value="1"/>
</dbReference>
<feature type="domain" description="Zn(2)-C6 fungal-type" evidence="5">
    <location>
        <begin position="20"/>
        <end position="43"/>
    </location>
</feature>
<dbReference type="InterPro" id="IPR036864">
    <property type="entry name" value="Zn2-C6_fun-type_DNA-bd_sf"/>
</dbReference>
<dbReference type="Gene3D" id="4.10.240.10">
    <property type="entry name" value="Zn(2)-C6 fungal-type DNA-binding domain"/>
    <property type="match status" value="1"/>
</dbReference>
<name>A0A8H4JV44_9HYPO</name>
<evidence type="ECO:0000259" key="5">
    <source>
        <dbReference type="PROSITE" id="PS50048"/>
    </source>
</evidence>
<gene>
    <name evidence="6" type="ORF">FACUT_5117</name>
</gene>
<dbReference type="Pfam" id="PF00172">
    <property type="entry name" value="Zn_clus"/>
    <property type="match status" value="1"/>
</dbReference>
<evidence type="ECO:0000313" key="6">
    <source>
        <dbReference type="EMBL" id="KAF4438252.1"/>
    </source>
</evidence>
<sequence>MTDTPSNRKRSSVRRANVTACQRCKSRKQRCDQTIPACSSCARAVVPYIKNLEDRVVELELALRNQGIDTESVVSRASQDALESTPGACSSNDLNLLRLLVPRPNDIQHPEDSAYHTLLDTITVPDTIKFPPRPTTIQLTATYFEHSNFFSPVLNQKSFHDTIAILYQDQTSPDQGTSV</sequence>
<comment type="subcellular location">
    <subcellularLocation>
        <location evidence="1">Nucleus</location>
    </subcellularLocation>
</comment>
<dbReference type="GO" id="GO:0003677">
    <property type="term" value="F:DNA binding"/>
    <property type="evidence" value="ECO:0007669"/>
    <property type="project" value="UniProtKB-KW"/>
</dbReference>
<comment type="caution">
    <text evidence="6">The sequence shown here is derived from an EMBL/GenBank/DDBJ whole genome shotgun (WGS) entry which is preliminary data.</text>
</comment>
<dbReference type="AlphaFoldDB" id="A0A8H4JV44"/>
<dbReference type="InterPro" id="IPR001138">
    <property type="entry name" value="Zn2Cys6_DnaBD"/>
</dbReference>
<dbReference type="GO" id="GO:0008270">
    <property type="term" value="F:zinc ion binding"/>
    <property type="evidence" value="ECO:0007669"/>
    <property type="project" value="InterPro"/>
</dbReference>
<protein>
    <submittedName>
        <fullName evidence="6">Positive transcriptional regulator for purine utilization</fullName>
    </submittedName>
</protein>
<reference evidence="6 7" key="1">
    <citation type="submission" date="2020-01" db="EMBL/GenBank/DDBJ databases">
        <title>Identification and distribution of gene clusters putatively required for synthesis of sphingolipid metabolism inhibitors in phylogenetically diverse species of the filamentous fungus Fusarium.</title>
        <authorList>
            <person name="Kim H.-S."/>
            <person name="Busman M."/>
            <person name="Brown D.W."/>
            <person name="Divon H."/>
            <person name="Uhlig S."/>
            <person name="Proctor R.H."/>
        </authorList>
    </citation>
    <scope>NUCLEOTIDE SEQUENCE [LARGE SCALE GENOMIC DNA]</scope>
    <source>
        <strain evidence="6 7">NRRL 13308</strain>
    </source>
</reference>
<organism evidence="6 7">
    <name type="scientific">Fusarium acutatum</name>
    <dbReference type="NCBI Taxonomy" id="78861"/>
    <lineage>
        <taxon>Eukaryota</taxon>
        <taxon>Fungi</taxon>
        <taxon>Dikarya</taxon>
        <taxon>Ascomycota</taxon>
        <taxon>Pezizomycotina</taxon>
        <taxon>Sordariomycetes</taxon>
        <taxon>Hypocreomycetidae</taxon>
        <taxon>Hypocreales</taxon>
        <taxon>Nectriaceae</taxon>
        <taxon>Fusarium</taxon>
        <taxon>Fusarium fujikuroi species complex</taxon>
    </lineage>
</organism>
<evidence type="ECO:0000256" key="4">
    <source>
        <dbReference type="ARBA" id="ARBA00023242"/>
    </source>
</evidence>
<dbReference type="EMBL" id="JAADJF010000117">
    <property type="protein sequence ID" value="KAF4438252.1"/>
    <property type="molecule type" value="Genomic_DNA"/>
</dbReference>